<dbReference type="AlphaFoldDB" id="A0A9P1BEU4"/>
<dbReference type="GO" id="GO:0016491">
    <property type="term" value="F:oxidoreductase activity"/>
    <property type="evidence" value="ECO:0007669"/>
    <property type="project" value="InterPro"/>
</dbReference>
<evidence type="ECO:0000313" key="6">
    <source>
        <dbReference type="Proteomes" id="UP001152797"/>
    </source>
</evidence>
<dbReference type="Gene3D" id="3.40.30.10">
    <property type="entry name" value="Glutaredoxin"/>
    <property type="match status" value="1"/>
</dbReference>
<comment type="similarity">
    <text evidence="1">Belongs to the peroxiredoxin family. Prx5 subfamily.</text>
</comment>
<evidence type="ECO:0000313" key="4">
    <source>
        <dbReference type="EMBL" id="CAI3971967.1"/>
    </source>
</evidence>
<keyword evidence="6" id="KW-1185">Reference proteome</keyword>
<dbReference type="InterPro" id="IPR013766">
    <property type="entry name" value="Thioredoxin_domain"/>
</dbReference>
<gene>
    <name evidence="4" type="ORF">C1SCF055_LOCUS557</name>
</gene>
<dbReference type="InterPro" id="IPR047262">
    <property type="entry name" value="PRX-like1"/>
</dbReference>
<dbReference type="PANTHER" id="PTHR43640:SF1">
    <property type="entry name" value="THIOREDOXIN-DEPENDENT PEROXIREDOXIN"/>
    <property type="match status" value="1"/>
</dbReference>
<organism evidence="4">
    <name type="scientific">Cladocopium goreaui</name>
    <dbReference type="NCBI Taxonomy" id="2562237"/>
    <lineage>
        <taxon>Eukaryota</taxon>
        <taxon>Sar</taxon>
        <taxon>Alveolata</taxon>
        <taxon>Dinophyceae</taxon>
        <taxon>Suessiales</taxon>
        <taxon>Symbiodiniaceae</taxon>
        <taxon>Cladocopium</taxon>
    </lineage>
</organism>
<protein>
    <submittedName>
        <fullName evidence="5">Thiol-disulfide oxidoreductase ResA</fullName>
    </submittedName>
</protein>
<feature type="signal peptide" evidence="2">
    <location>
        <begin position="1"/>
        <end position="25"/>
    </location>
</feature>
<reference evidence="4" key="1">
    <citation type="submission" date="2022-10" db="EMBL/GenBank/DDBJ databases">
        <authorList>
            <person name="Chen Y."/>
            <person name="Dougan E. K."/>
            <person name="Chan C."/>
            <person name="Rhodes N."/>
            <person name="Thang M."/>
        </authorList>
    </citation>
    <scope>NUCLEOTIDE SEQUENCE</scope>
</reference>
<sequence>MLRQTGLRLVAALAVVALVTSVSQAGRYNKVLSIGDNAPTFTDIIGTDGEKHSLSDFDEAKLVVAVFTCNSCPVAVACEDRMIELQKKYGDQGVQLVAINVNNVEGDKLEKMKERAEQKGFNFPYLYDESQKSAKAFGAAVTPHFFLLDQDRKVVYMGAMDDSPLSAGEVQETYLEDAITAALSGKKPETTETRQQGCGIKYE</sequence>
<dbReference type="InterPro" id="IPR013740">
    <property type="entry name" value="Redoxin"/>
</dbReference>
<keyword evidence="2" id="KW-0732">Signal</keyword>
<evidence type="ECO:0000259" key="3">
    <source>
        <dbReference type="PROSITE" id="PS51352"/>
    </source>
</evidence>
<reference evidence="5 6" key="2">
    <citation type="submission" date="2024-05" db="EMBL/GenBank/DDBJ databases">
        <authorList>
            <person name="Chen Y."/>
            <person name="Shah S."/>
            <person name="Dougan E. K."/>
            <person name="Thang M."/>
            <person name="Chan C."/>
        </authorList>
    </citation>
    <scope>NUCLEOTIDE SEQUENCE [LARGE SCALE GENOMIC DNA]</scope>
</reference>
<dbReference type="PANTHER" id="PTHR43640">
    <property type="entry name" value="OS07G0260300 PROTEIN"/>
    <property type="match status" value="1"/>
</dbReference>
<dbReference type="OrthoDB" id="6407028at2759"/>
<feature type="chain" id="PRO_5043269383" evidence="2">
    <location>
        <begin position="26"/>
        <end position="203"/>
    </location>
</feature>
<proteinExistence type="inferred from homology"/>
<dbReference type="PROSITE" id="PS51352">
    <property type="entry name" value="THIOREDOXIN_2"/>
    <property type="match status" value="1"/>
</dbReference>
<feature type="domain" description="Thioredoxin" evidence="3">
    <location>
        <begin position="32"/>
        <end position="184"/>
    </location>
</feature>
<dbReference type="EMBL" id="CAMXCT020000001">
    <property type="protein sequence ID" value="CAL1125342.1"/>
    <property type="molecule type" value="Genomic_DNA"/>
</dbReference>
<evidence type="ECO:0000256" key="1">
    <source>
        <dbReference type="ARBA" id="ARBA00010505"/>
    </source>
</evidence>
<dbReference type="InterPro" id="IPR036249">
    <property type="entry name" value="Thioredoxin-like_sf"/>
</dbReference>
<dbReference type="SUPFAM" id="SSF52833">
    <property type="entry name" value="Thioredoxin-like"/>
    <property type="match status" value="1"/>
</dbReference>
<evidence type="ECO:0000256" key="2">
    <source>
        <dbReference type="SAM" id="SignalP"/>
    </source>
</evidence>
<evidence type="ECO:0000313" key="5">
    <source>
        <dbReference type="EMBL" id="CAL4759279.1"/>
    </source>
</evidence>
<accession>A0A9P1BEU4</accession>
<comment type="caution">
    <text evidence="4">The sequence shown here is derived from an EMBL/GenBank/DDBJ whole genome shotgun (WGS) entry which is preliminary data.</text>
</comment>
<dbReference type="Pfam" id="PF08534">
    <property type="entry name" value="Redoxin"/>
    <property type="match status" value="1"/>
</dbReference>
<dbReference type="Proteomes" id="UP001152797">
    <property type="component" value="Unassembled WGS sequence"/>
</dbReference>
<dbReference type="EMBL" id="CAMXCT030000001">
    <property type="protein sequence ID" value="CAL4759279.1"/>
    <property type="molecule type" value="Genomic_DNA"/>
</dbReference>
<dbReference type="CDD" id="cd02969">
    <property type="entry name" value="PRX_like1"/>
    <property type="match status" value="1"/>
</dbReference>
<dbReference type="EMBL" id="CAMXCT010000001">
    <property type="protein sequence ID" value="CAI3971967.1"/>
    <property type="molecule type" value="Genomic_DNA"/>
</dbReference>
<name>A0A9P1BEU4_9DINO</name>